<name>A0ABT0BN97_9SPHN</name>
<gene>
    <name evidence="3" type="ORF">MTR66_05655</name>
</gene>
<feature type="chain" id="PRO_5044973033" evidence="2">
    <location>
        <begin position="21"/>
        <end position="494"/>
    </location>
</feature>
<dbReference type="SUPFAM" id="SSF56954">
    <property type="entry name" value="Outer membrane efflux proteins (OEP)"/>
    <property type="match status" value="1"/>
</dbReference>
<evidence type="ECO:0000256" key="2">
    <source>
        <dbReference type="RuleBase" id="RU362097"/>
    </source>
</evidence>
<sequence length="494" mass="53455">MKSARILPLLALGLAVAPLAGCVVGPDFKAPQAGAPGDWSSWRSGDPSLISPEAAGDPIPADWWTLFGDPVLNRLEQEALSASPDIETAALHYAQARVQLQGAGAGGRPQVNAGASVGRNRQSEYGASTRLFDVIGTDRDTLAKFLAEPFTLYQGGFDAVWELDLWGKVRRQVEQAGARASQQEALLDLTRLSIVSEVAQAYFDMRTTQRQIAIAQDDIALLQERVSIVSARVKGGLEDHRSLEQEQAQLSALRASLPALRAGEAMQINRIALLLGKHPGELNGDLQARGSSPAGHLPDLSLGMPSQVALRRPDVRAAVAQLHAATAGIGVATADLYPSIRLGGSFNLESYRSQNLFDWASRTWSIGPSLDLPLFDGGRRRTVVKLRKLETREAAVGYEKTVLKAWQEIDDALSGYTADRQRDRTLAARETHTANALGLVEARYRAGTVNYLPVIDAKRARLQVQRERTDLDGQLKVRFVALNKAIGNAPPGKF</sequence>
<dbReference type="NCBIfam" id="TIGR01845">
    <property type="entry name" value="outer_NodT"/>
    <property type="match status" value="1"/>
</dbReference>
<dbReference type="Gene3D" id="1.20.1600.10">
    <property type="entry name" value="Outer membrane efflux proteins (OEP)"/>
    <property type="match status" value="1"/>
</dbReference>
<proteinExistence type="inferred from homology"/>
<organism evidence="3 4">
    <name type="scientific">Novosphingobium beihaiensis</name>
    <dbReference type="NCBI Taxonomy" id="2930389"/>
    <lineage>
        <taxon>Bacteria</taxon>
        <taxon>Pseudomonadati</taxon>
        <taxon>Pseudomonadota</taxon>
        <taxon>Alphaproteobacteria</taxon>
        <taxon>Sphingomonadales</taxon>
        <taxon>Sphingomonadaceae</taxon>
        <taxon>Novosphingobium</taxon>
    </lineage>
</organism>
<evidence type="ECO:0000313" key="3">
    <source>
        <dbReference type="EMBL" id="MCJ2186301.1"/>
    </source>
</evidence>
<comment type="caution">
    <text evidence="3">The sequence shown here is derived from an EMBL/GenBank/DDBJ whole genome shotgun (WGS) entry which is preliminary data.</text>
</comment>
<dbReference type="Proteomes" id="UP001202281">
    <property type="component" value="Unassembled WGS sequence"/>
</dbReference>
<evidence type="ECO:0000256" key="1">
    <source>
        <dbReference type="ARBA" id="ARBA00007613"/>
    </source>
</evidence>
<comment type="subcellular location">
    <subcellularLocation>
        <location evidence="2">Cell membrane</location>
        <topology evidence="2">Lipid-anchor</topology>
    </subcellularLocation>
</comment>
<dbReference type="InterPro" id="IPR010131">
    <property type="entry name" value="MdtP/NodT-like"/>
</dbReference>
<dbReference type="InterPro" id="IPR003423">
    <property type="entry name" value="OMP_efflux"/>
</dbReference>
<reference evidence="3 4" key="1">
    <citation type="submission" date="2022-04" db="EMBL/GenBank/DDBJ databases">
        <title>Identification of a novel bacterium isolated from mangrove sediments.</title>
        <authorList>
            <person name="Pan X."/>
        </authorList>
    </citation>
    <scope>NUCLEOTIDE SEQUENCE [LARGE SCALE GENOMIC DNA]</scope>
    <source>
        <strain evidence="3 4">B2638</strain>
    </source>
</reference>
<accession>A0ABT0BN97</accession>
<keyword evidence="4" id="KW-1185">Reference proteome</keyword>
<keyword evidence="2" id="KW-0449">Lipoprotein</keyword>
<dbReference type="Gene3D" id="2.20.200.10">
    <property type="entry name" value="Outer membrane efflux proteins (OEP)"/>
    <property type="match status" value="1"/>
</dbReference>
<feature type="signal peptide" evidence="2">
    <location>
        <begin position="1"/>
        <end position="20"/>
    </location>
</feature>
<keyword evidence="2" id="KW-0472">Membrane</keyword>
<keyword evidence="2" id="KW-0732">Signal</keyword>
<keyword evidence="2" id="KW-0564">Palmitate</keyword>
<dbReference type="RefSeq" id="WP_243918622.1">
    <property type="nucleotide sequence ID" value="NZ_JALHLG010000005.1"/>
</dbReference>
<dbReference type="PANTHER" id="PTHR30203">
    <property type="entry name" value="OUTER MEMBRANE CATION EFFLUX PROTEIN"/>
    <property type="match status" value="1"/>
</dbReference>
<dbReference type="PANTHER" id="PTHR30203:SF25">
    <property type="entry name" value="OUTER MEMBRANE PROTEIN-RELATED"/>
    <property type="match status" value="1"/>
</dbReference>
<keyword evidence="2" id="KW-0812">Transmembrane</keyword>
<protein>
    <submittedName>
        <fullName evidence="3">Efflux transporter outer membrane subunit</fullName>
    </submittedName>
</protein>
<keyword evidence="2" id="KW-1134">Transmembrane beta strand</keyword>
<comment type="similarity">
    <text evidence="1 2">Belongs to the outer membrane factor (OMF) (TC 1.B.17) family.</text>
</comment>
<dbReference type="Pfam" id="PF02321">
    <property type="entry name" value="OEP"/>
    <property type="match status" value="2"/>
</dbReference>
<dbReference type="EMBL" id="JALHLG010000005">
    <property type="protein sequence ID" value="MCJ2186301.1"/>
    <property type="molecule type" value="Genomic_DNA"/>
</dbReference>
<evidence type="ECO:0000313" key="4">
    <source>
        <dbReference type="Proteomes" id="UP001202281"/>
    </source>
</evidence>